<dbReference type="EMBL" id="ONZG01000008">
    <property type="protein sequence ID" value="SPJ29638.1"/>
    <property type="molecule type" value="Genomic_DNA"/>
</dbReference>
<dbReference type="OrthoDB" id="341858at2"/>
<feature type="coiled-coil region" evidence="1">
    <location>
        <begin position="108"/>
        <end position="135"/>
    </location>
</feature>
<keyword evidence="1" id="KW-0175">Coiled coil</keyword>
<feature type="domain" description="BioF2-like acetyltransferase" evidence="2">
    <location>
        <begin position="112"/>
        <end position="234"/>
    </location>
</feature>
<dbReference type="InterPro" id="IPR050644">
    <property type="entry name" value="PG_Glycine_Bridge_Synth"/>
</dbReference>
<keyword evidence="4" id="KW-1185">Reference proteome</keyword>
<dbReference type="RefSeq" id="WP_108789203.1">
    <property type="nucleotide sequence ID" value="NZ_ONZG01000008.1"/>
</dbReference>
<reference evidence="4" key="1">
    <citation type="submission" date="2018-03" db="EMBL/GenBank/DDBJ databases">
        <authorList>
            <person name="Rodrigo-Torres L."/>
            <person name="Arahal R. D."/>
            <person name="Lucena T."/>
        </authorList>
    </citation>
    <scope>NUCLEOTIDE SEQUENCE [LARGE SCALE GENOMIC DNA]</scope>
    <source>
        <strain evidence="4">CECT 7615</strain>
    </source>
</reference>
<dbReference type="Pfam" id="PF13480">
    <property type="entry name" value="Acetyltransf_6"/>
    <property type="match status" value="1"/>
</dbReference>
<dbReference type="Proteomes" id="UP000244898">
    <property type="component" value="Unassembled WGS sequence"/>
</dbReference>
<gene>
    <name evidence="3" type="ORF">TRM7615_03159</name>
</gene>
<dbReference type="PANTHER" id="PTHR36174">
    <property type="entry name" value="LIPID II:GLYCINE GLYCYLTRANSFERASE"/>
    <property type="match status" value="1"/>
</dbReference>
<sequence length="288" mass="32141">MFDFAVSAPLPALQQSPEFAAVLTRFGRSPLRLDDGTLALKRGPCLMLSRFQTAVQDLPTQLAGVHLPILLNPDYSGPDLSQIGALPIVSPATCAELDLTGDLRAGLHQKWRNRLKQAEQQNLRVTRQNMLIEQDHWLLREDATRQRQRRYRNWPVALTCAFAETNPGKAKLFTAFADKTPIAGLLLLRHGPVVTYHVSHTTARGRHHSAQNLLLWTAMTWAARKGAQRFDLGLISTEDAPGLVRFKLGTGAKPRKLGGTWIWWPPLGKTLRPLAAWDAKLMRDGWTG</sequence>
<dbReference type="InterPro" id="IPR016181">
    <property type="entry name" value="Acyl_CoA_acyltransferase"/>
</dbReference>
<organism evidence="3 4">
    <name type="scientific">Falsiruegeria mediterranea M17</name>
    <dbReference type="NCBI Taxonomy" id="1200281"/>
    <lineage>
        <taxon>Bacteria</taxon>
        <taxon>Pseudomonadati</taxon>
        <taxon>Pseudomonadota</taxon>
        <taxon>Alphaproteobacteria</taxon>
        <taxon>Rhodobacterales</taxon>
        <taxon>Roseobacteraceae</taxon>
        <taxon>Falsiruegeria</taxon>
    </lineage>
</organism>
<name>A0A2R8CB89_9RHOB</name>
<dbReference type="PANTHER" id="PTHR36174:SF1">
    <property type="entry name" value="LIPID II:GLYCINE GLYCYLTRANSFERASE"/>
    <property type="match status" value="1"/>
</dbReference>
<evidence type="ECO:0000256" key="1">
    <source>
        <dbReference type="SAM" id="Coils"/>
    </source>
</evidence>
<proteinExistence type="predicted"/>
<evidence type="ECO:0000259" key="2">
    <source>
        <dbReference type="Pfam" id="PF13480"/>
    </source>
</evidence>
<protein>
    <recommendedName>
        <fullName evidence="2">BioF2-like acetyltransferase domain-containing protein</fullName>
    </recommendedName>
</protein>
<accession>A0A2R8CB89</accession>
<dbReference type="Gene3D" id="3.40.630.30">
    <property type="match status" value="1"/>
</dbReference>
<dbReference type="AlphaFoldDB" id="A0A2R8CB89"/>
<dbReference type="InterPro" id="IPR038740">
    <property type="entry name" value="BioF2-like_GNAT_dom"/>
</dbReference>
<evidence type="ECO:0000313" key="4">
    <source>
        <dbReference type="Proteomes" id="UP000244898"/>
    </source>
</evidence>
<evidence type="ECO:0000313" key="3">
    <source>
        <dbReference type="EMBL" id="SPJ29638.1"/>
    </source>
</evidence>
<dbReference type="SUPFAM" id="SSF55729">
    <property type="entry name" value="Acyl-CoA N-acyltransferases (Nat)"/>
    <property type="match status" value="1"/>
</dbReference>